<feature type="region of interest" description="Disordered" evidence="4">
    <location>
        <begin position="119"/>
        <end position="172"/>
    </location>
</feature>
<feature type="region of interest" description="Disordered" evidence="4">
    <location>
        <begin position="273"/>
        <end position="354"/>
    </location>
</feature>
<dbReference type="PROSITE" id="PS50002">
    <property type="entry name" value="SH3"/>
    <property type="match status" value="2"/>
</dbReference>
<dbReference type="SUPFAM" id="SSF50044">
    <property type="entry name" value="SH3-domain"/>
    <property type="match status" value="2"/>
</dbReference>
<feature type="compositionally biased region" description="Polar residues" evidence="4">
    <location>
        <begin position="593"/>
        <end position="616"/>
    </location>
</feature>
<dbReference type="Gene3D" id="2.30.30.40">
    <property type="entry name" value="SH3 Domains"/>
    <property type="match status" value="2"/>
</dbReference>
<dbReference type="Pfam" id="PF00018">
    <property type="entry name" value="SH3_1"/>
    <property type="match status" value="1"/>
</dbReference>
<dbReference type="Gene3D" id="3.30.1520.10">
    <property type="entry name" value="Phox-like domain"/>
    <property type="match status" value="1"/>
</dbReference>
<evidence type="ECO:0000256" key="3">
    <source>
        <dbReference type="PROSITE-ProRule" id="PRU00192"/>
    </source>
</evidence>
<feature type="region of interest" description="Disordered" evidence="4">
    <location>
        <begin position="577"/>
        <end position="629"/>
    </location>
</feature>
<dbReference type="RefSeq" id="XP_060458905.1">
    <property type="nucleotide sequence ID" value="XM_060602519.1"/>
</dbReference>
<keyword evidence="1 3" id="KW-0728">SH3 domain</keyword>
<feature type="region of interest" description="Disordered" evidence="4">
    <location>
        <begin position="1"/>
        <end position="59"/>
    </location>
</feature>
<dbReference type="Proteomes" id="UP001233271">
    <property type="component" value="Chromosome 6"/>
</dbReference>
<dbReference type="GO" id="GO:0043332">
    <property type="term" value="C:mating projection tip"/>
    <property type="evidence" value="ECO:0007669"/>
    <property type="project" value="TreeGrafter"/>
</dbReference>
<feature type="domain" description="SH3" evidence="5">
    <location>
        <begin position="57"/>
        <end position="117"/>
    </location>
</feature>
<dbReference type="GO" id="GO:0000747">
    <property type="term" value="P:conjugation with cellular fusion"/>
    <property type="evidence" value="ECO:0007669"/>
    <property type="project" value="TreeGrafter"/>
</dbReference>
<dbReference type="InterPro" id="IPR035550">
    <property type="entry name" value="Bem1/Scd2_PX"/>
</dbReference>
<dbReference type="SUPFAM" id="SSF54277">
    <property type="entry name" value="CAD &amp; PB1 domains"/>
    <property type="match status" value="1"/>
</dbReference>
<dbReference type="InterPro" id="IPR001683">
    <property type="entry name" value="PX_dom"/>
</dbReference>
<evidence type="ECO:0008006" key="9">
    <source>
        <dbReference type="Google" id="ProtNLM"/>
    </source>
</evidence>
<dbReference type="SMART" id="SM00312">
    <property type="entry name" value="PX"/>
    <property type="match status" value="1"/>
</dbReference>
<keyword evidence="8" id="KW-1185">Reference proteome</keyword>
<organism evidence="7 8">
    <name type="scientific">Cutaneotrichosporon cavernicola</name>
    <dbReference type="NCBI Taxonomy" id="279322"/>
    <lineage>
        <taxon>Eukaryota</taxon>
        <taxon>Fungi</taxon>
        <taxon>Dikarya</taxon>
        <taxon>Basidiomycota</taxon>
        <taxon>Agaricomycotina</taxon>
        <taxon>Tremellomycetes</taxon>
        <taxon>Trichosporonales</taxon>
        <taxon>Trichosporonaceae</taxon>
        <taxon>Cutaneotrichosporon</taxon>
    </lineage>
</organism>
<dbReference type="GO" id="GO:0005737">
    <property type="term" value="C:cytoplasm"/>
    <property type="evidence" value="ECO:0007669"/>
    <property type="project" value="TreeGrafter"/>
</dbReference>
<sequence length="720" mass="78163">MKSFRRSQGHGNGHSHSNSHGQTGPSSGFRPPGPNGPNGPVPPFANPLSRPTERVAPPQKVIKALASHRSTNPQQLSYSKGDFWYVIGERDEWYEALNPITSSRGLVPKKDFEEFAKGGRQYQAGQPTSPTTASPPDHTRSLSNSHSLPRSNPMHSPTAMMGPTSAPTTPGNKRVSPLYAIVQYDFHAERPDELQAKAGEPIVVIAQSNHEWFVAKPIGRLGGPGLIPVTFVEIRDPVTGLRLDSFPTNIPQVEEWKKATAEYKAAAIPLGRLDVPPDQRVTNSPFQTQANSQAGGSGVPSNRASQRTQASQRTRSSAGSAAGLGAGAARGMTTQPQGPPCTEPHPSAQTTDNEPMLPLGELTELGVPSFHNESGNYWFRLHAVHVPDDESAPASKLILYRTYDDFYDFQIALLDTFPAEAGRPEHEGDAPPPRILPYMPGPVDEAIDDELTEYRRDELDAYVRALLDLRGADAAYILRHELVRSYFAAKFGDYSEEISREQGLEKLQNLAHRMSAMNLGGAQQQHHANNRSIDQAAMLPPTAQQPSPVPAYNNGHAYSGHGHTRTASRDLAISQGHGRQMSGQQVHMPHAGQWTNSPSTATGPSFPNHHPVSQSMPATPAQPPPNPRSGAAFVKVKVYDKATDDLIALRVHPQVTYIELLEKVRARLGPDVNVLSYKVGGTSGSAAAGAQGPTQPIRDDLDMAEWMAVEDQRLLLYAEQ</sequence>
<feature type="domain" description="SH3" evidence="5">
    <location>
        <begin position="175"/>
        <end position="237"/>
    </location>
</feature>
<dbReference type="PROSITE" id="PS50195">
    <property type="entry name" value="PX"/>
    <property type="match status" value="1"/>
</dbReference>
<evidence type="ECO:0000259" key="5">
    <source>
        <dbReference type="PROSITE" id="PS50002"/>
    </source>
</evidence>
<evidence type="ECO:0000256" key="2">
    <source>
        <dbReference type="ARBA" id="ARBA00022737"/>
    </source>
</evidence>
<dbReference type="KEGG" id="ccac:CcaHIS019_0600990"/>
<evidence type="ECO:0000259" key="6">
    <source>
        <dbReference type="PROSITE" id="PS50195"/>
    </source>
</evidence>
<dbReference type="InterPro" id="IPR035549">
    <property type="entry name" value="Bem1/Scd2_SH3_2"/>
</dbReference>
<dbReference type="InterPro" id="IPR001452">
    <property type="entry name" value="SH3_domain"/>
</dbReference>
<dbReference type="SUPFAM" id="SSF64268">
    <property type="entry name" value="PX domain"/>
    <property type="match status" value="1"/>
</dbReference>
<dbReference type="Pfam" id="PF00787">
    <property type="entry name" value="PX"/>
    <property type="match status" value="1"/>
</dbReference>
<keyword evidence="2" id="KW-0677">Repeat</keyword>
<evidence type="ECO:0000313" key="8">
    <source>
        <dbReference type="Proteomes" id="UP001233271"/>
    </source>
</evidence>
<dbReference type="PANTHER" id="PTHR15706">
    <property type="entry name" value="SH3 MULTIPLE DOMAIN"/>
    <property type="match status" value="1"/>
</dbReference>
<name>A0AA48L821_9TREE</name>
<protein>
    <recommendedName>
        <fullName evidence="9">Bud emergence protein 1</fullName>
    </recommendedName>
</protein>
<dbReference type="GO" id="GO:0035091">
    <property type="term" value="F:phosphatidylinositol binding"/>
    <property type="evidence" value="ECO:0007669"/>
    <property type="project" value="InterPro"/>
</dbReference>
<feature type="compositionally biased region" description="Low complexity" evidence="4">
    <location>
        <begin position="310"/>
        <end position="321"/>
    </location>
</feature>
<feature type="compositionally biased region" description="Polar residues" evidence="4">
    <location>
        <begin position="141"/>
        <end position="155"/>
    </location>
</feature>
<accession>A0AA48L821</accession>
<dbReference type="InterPro" id="IPR051228">
    <property type="entry name" value="NADPH_Oxidase/PX-Domain"/>
</dbReference>
<feature type="region of interest" description="Disordered" evidence="4">
    <location>
        <begin position="542"/>
        <end position="563"/>
    </location>
</feature>
<evidence type="ECO:0000256" key="1">
    <source>
        <dbReference type="ARBA" id="ARBA00022443"/>
    </source>
</evidence>
<reference evidence="7" key="1">
    <citation type="journal article" date="2023" name="BMC Genomics">
        <title>Chromosome-level genome assemblies of Cutaneotrichosporon spp. (Trichosporonales, Basidiomycota) reveal imbalanced evolution between nucleotide sequences and chromosome synteny.</title>
        <authorList>
            <person name="Kobayashi Y."/>
            <person name="Kayamori A."/>
            <person name="Aoki K."/>
            <person name="Shiwa Y."/>
            <person name="Matsutani M."/>
            <person name="Fujita N."/>
            <person name="Sugita T."/>
            <person name="Iwasaki W."/>
            <person name="Tanaka N."/>
            <person name="Takashima M."/>
        </authorList>
    </citation>
    <scope>NUCLEOTIDE SEQUENCE</scope>
    <source>
        <strain evidence="7">HIS019</strain>
    </source>
</reference>
<feature type="compositionally biased region" description="Low complexity" evidence="4">
    <location>
        <begin position="14"/>
        <end position="30"/>
    </location>
</feature>
<dbReference type="CDD" id="cd11879">
    <property type="entry name" value="SH3_Bem1p_2"/>
    <property type="match status" value="1"/>
</dbReference>
<dbReference type="SMART" id="SM00326">
    <property type="entry name" value="SH3"/>
    <property type="match status" value="2"/>
</dbReference>
<evidence type="ECO:0000256" key="4">
    <source>
        <dbReference type="SAM" id="MobiDB-lite"/>
    </source>
</evidence>
<dbReference type="Gene3D" id="3.10.20.90">
    <property type="entry name" value="Phosphatidylinositol 3-kinase Catalytic Subunit, Chain A, domain 1"/>
    <property type="match status" value="1"/>
</dbReference>
<dbReference type="GO" id="GO:0030674">
    <property type="term" value="F:protein-macromolecule adaptor activity"/>
    <property type="evidence" value="ECO:0007669"/>
    <property type="project" value="TreeGrafter"/>
</dbReference>
<evidence type="ECO:0000313" key="7">
    <source>
        <dbReference type="EMBL" id="BEI93640.1"/>
    </source>
</evidence>
<feature type="compositionally biased region" description="Polar residues" evidence="4">
    <location>
        <begin position="280"/>
        <end position="309"/>
    </location>
</feature>
<dbReference type="AlphaFoldDB" id="A0AA48L821"/>
<dbReference type="PANTHER" id="PTHR15706:SF2">
    <property type="entry name" value="SH3 AND PX DOMAIN-CONTAINING PROTEIN 2A"/>
    <property type="match status" value="1"/>
</dbReference>
<dbReference type="CDD" id="cd06890">
    <property type="entry name" value="PX_Bem1p"/>
    <property type="match status" value="1"/>
</dbReference>
<dbReference type="GeneID" id="85497510"/>
<proteinExistence type="predicted"/>
<gene>
    <name evidence="7" type="primary">BEM1</name>
    <name evidence="7" type="ORF">CcaverHIS019_0600990</name>
</gene>
<dbReference type="InterPro" id="IPR036871">
    <property type="entry name" value="PX_dom_sf"/>
</dbReference>
<feature type="compositionally biased region" description="Pro residues" evidence="4">
    <location>
        <begin position="31"/>
        <end position="45"/>
    </location>
</feature>
<dbReference type="EMBL" id="AP028217">
    <property type="protein sequence ID" value="BEI93640.1"/>
    <property type="molecule type" value="Genomic_DNA"/>
</dbReference>
<dbReference type="InterPro" id="IPR036028">
    <property type="entry name" value="SH3-like_dom_sf"/>
</dbReference>
<feature type="domain" description="PX" evidence="6">
    <location>
        <begin position="360"/>
        <end position="494"/>
    </location>
</feature>
<feature type="compositionally biased region" description="Polar residues" evidence="4">
    <location>
        <begin position="123"/>
        <end position="134"/>
    </location>
</feature>